<dbReference type="Gene3D" id="1.20.5.5270">
    <property type="match status" value="1"/>
</dbReference>
<feature type="region of interest" description="Disordered" evidence="1">
    <location>
        <begin position="1"/>
        <end position="26"/>
    </location>
</feature>
<dbReference type="GO" id="GO:0008233">
    <property type="term" value="F:peptidase activity"/>
    <property type="evidence" value="ECO:0007669"/>
    <property type="project" value="UniProtKB-KW"/>
</dbReference>
<proteinExistence type="predicted"/>
<reference evidence="3" key="1">
    <citation type="journal article" date="2015" name="PLoS Genet.">
        <title>Genome Sequence and Transcriptome Analyses of Chrysochromulina tobin: Metabolic Tools for Enhanced Algal Fitness in the Prominent Order Prymnesiales (Haptophyceae).</title>
        <authorList>
            <person name="Hovde B.T."/>
            <person name="Deodato C.R."/>
            <person name="Hunsperger H.M."/>
            <person name="Ryken S.A."/>
            <person name="Yost W."/>
            <person name="Jha R.K."/>
            <person name="Patterson J."/>
            <person name="Monnat R.J. Jr."/>
            <person name="Barlow S.B."/>
            <person name="Starkenburg S.R."/>
            <person name="Cattolico R.A."/>
        </authorList>
    </citation>
    <scope>NUCLEOTIDE SEQUENCE</scope>
    <source>
        <strain evidence="3">CCMP291</strain>
    </source>
</reference>
<dbReference type="AlphaFoldDB" id="A0A0M0JXP2"/>
<keyword evidence="3" id="KW-1185">Reference proteome</keyword>
<keyword evidence="2" id="KW-0645">Protease</keyword>
<comment type="caution">
    <text evidence="2">The sequence shown here is derived from an EMBL/GenBank/DDBJ whole genome shotgun (WGS) entry which is preliminary data.</text>
</comment>
<evidence type="ECO:0000256" key="1">
    <source>
        <dbReference type="SAM" id="MobiDB-lite"/>
    </source>
</evidence>
<dbReference type="CDD" id="cd09212">
    <property type="entry name" value="PUB"/>
    <property type="match status" value="1"/>
</dbReference>
<organism evidence="2 3">
    <name type="scientific">Chrysochromulina tobinii</name>
    <dbReference type="NCBI Taxonomy" id="1460289"/>
    <lineage>
        <taxon>Eukaryota</taxon>
        <taxon>Haptista</taxon>
        <taxon>Haptophyta</taxon>
        <taxon>Prymnesiophyceae</taxon>
        <taxon>Prymnesiales</taxon>
        <taxon>Chrysochromulinaceae</taxon>
        <taxon>Chrysochromulina</taxon>
    </lineage>
</organism>
<name>A0A0M0JXP2_9EUKA</name>
<gene>
    <name evidence="2" type="ORF">Ctob_011924</name>
</gene>
<evidence type="ECO:0000313" key="2">
    <source>
        <dbReference type="EMBL" id="KOO31431.1"/>
    </source>
</evidence>
<dbReference type="Proteomes" id="UP000037460">
    <property type="component" value="Unassembled WGS sequence"/>
</dbReference>
<dbReference type="SUPFAM" id="SSF143503">
    <property type="entry name" value="PUG domain-like"/>
    <property type="match status" value="1"/>
</dbReference>
<evidence type="ECO:0000313" key="3">
    <source>
        <dbReference type="Proteomes" id="UP000037460"/>
    </source>
</evidence>
<sequence>MRPRRLIRADAHQPGSARDADGDGPERDMQQFEVAIERLQRSPNRLAALKTMLDYLERARDHPRDIRARSVCLWEPAFRTHIASSDGGLQALQAAGFDEIAKDDRGTPFLVMRRLDQRIVRKVIAITAAKLASAEAEADDEGVAQAKGESVERALVKQISSMISGLIHELERQTGGAADANVSAARGGAADNSSSRAAPSPPVHFRVYRSPSFPGFPPGGLPFLPGGLGGAVGGDGDEEGEVAVLERRLRAASLPAEAEEVAMRELKRLRRMSPMHSEYAAH</sequence>
<keyword evidence="2" id="KW-0378">Hydrolase</keyword>
<dbReference type="EMBL" id="JWZX01002016">
    <property type="protein sequence ID" value="KOO31431.1"/>
    <property type="molecule type" value="Genomic_DNA"/>
</dbReference>
<dbReference type="GO" id="GO:0006508">
    <property type="term" value="P:proteolysis"/>
    <property type="evidence" value="ECO:0007669"/>
    <property type="project" value="UniProtKB-KW"/>
</dbReference>
<dbReference type="InterPro" id="IPR036339">
    <property type="entry name" value="PUB-like_dom_sf"/>
</dbReference>
<dbReference type="Gene3D" id="1.20.58.2190">
    <property type="match status" value="1"/>
</dbReference>
<protein>
    <submittedName>
        <fullName evidence="2">ATP-dependent protease la</fullName>
    </submittedName>
</protein>
<feature type="region of interest" description="Disordered" evidence="1">
    <location>
        <begin position="181"/>
        <end position="203"/>
    </location>
</feature>
<accession>A0A0M0JXP2</accession>